<reference evidence="1 2" key="1">
    <citation type="journal article" date="2012" name="Eukaryot. Cell">
        <title>Genome sequence of the fungus Glarea lozoyensis: the first genome sequence of a species from the Helotiaceae family.</title>
        <authorList>
            <person name="Youssar L."/>
            <person name="Gruening B.A."/>
            <person name="Erxleben A."/>
            <person name="Guenther S."/>
            <person name="Huettel W."/>
        </authorList>
    </citation>
    <scope>NUCLEOTIDE SEQUENCE [LARGE SCALE GENOMIC DNA]</scope>
    <source>
        <strain evidence="2">ATCC 74030 / MF5533</strain>
    </source>
</reference>
<name>H0EY24_GLAL7</name>
<accession>H0EY24</accession>
<comment type="caution">
    <text evidence="1">The sequence shown here is derived from an EMBL/GenBank/DDBJ whole genome shotgun (WGS) entry which is preliminary data.</text>
</comment>
<evidence type="ECO:0000313" key="1">
    <source>
        <dbReference type="EMBL" id="EHK96586.1"/>
    </source>
</evidence>
<gene>
    <name evidence="1" type="ORF">M7I_7720</name>
</gene>
<dbReference type="HOGENOM" id="CLU_2722465_0_0_1"/>
<dbReference type="InParanoid" id="H0EY24"/>
<dbReference type="EMBL" id="AGUE01000237">
    <property type="protein sequence ID" value="EHK96586.1"/>
    <property type="molecule type" value="Genomic_DNA"/>
</dbReference>
<proteinExistence type="predicted"/>
<keyword evidence="2" id="KW-1185">Reference proteome</keyword>
<protein>
    <submittedName>
        <fullName evidence="1">Uncharacterized protein</fullName>
    </submittedName>
</protein>
<dbReference type="Proteomes" id="UP000005446">
    <property type="component" value="Unassembled WGS sequence"/>
</dbReference>
<sequence length="72" mass="8724">MSNPSELLECRELHVKLHKLFFLCFKLVLVEQQLIAVHIIQFECRKLNFKLHKFLFLIYELLPANYHQLDNI</sequence>
<dbReference type="AlphaFoldDB" id="H0EY24"/>
<organism evidence="1 2">
    <name type="scientific">Glarea lozoyensis (strain ATCC 74030 / MF5533)</name>
    <dbReference type="NCBI Taxonomy" id="1104152"/>
    <lineage>
        <taxon>Eukaryota</taxon>
        <taxon>Fungi</taxon>
        <taxon>Dikarya</taxon>
        <taxon>Ascomycota</taxon>
        <taxon>Pezizomycotina</taxon>
        <taxon>Leotiomycetes</taxon>
        <taxon>Helotiales</taxon>
        <taxon>Helotiaceae</taxon>
        <taxon>Glarea</taxon>
    </lineage>
</organism>
<evidence type="ECO:0000313" key="2">
    <source>
        <dbReference type="Proteomes" id="UP000005446"/>
    </source>
</evidence>